<keyword evidence="3" id="KW-0238">DNA-binding</keyword>
<organism evidence="6 7">
    <name type="scientific">Aliirhizobium smilacinae</name>
    <dbReference type="NCBI Taxonomy" id="1395944"/>
    <lineage>
        <taxon>Bacteria</taxon>
        <taxon>Pseudomonadati</taxon>
        <taxon>Pseudomonadota</taxon>
        <taxon>Alphaproteobacteria</taxon>
        <taxon>Hyphomicrobiales</taxon>
        <taxon>Rhizobiaceae</taxon>
        <taxon>Aliirhizobium</taxon>
    </lineage>
</organism>
<protein>
    <submittedName>
        <fullName evidence="6">LysR family transcriptional regulator</fullName>
    </submittedName>
</protein>
<evidence type="ECO:0000256" key="2">
    <source>
        <dbReference type="ARBA" id="ARBA00023015"/>
    </source>
</evidence>
<dbReference type="InterPro" id="IPR036390">
    <property type="entry name" value="WH_DNA-bd_sf"/>
</dbReference>
<accession>A0A5C4XBA3</accession>
<dbReference type="GO" id="GO:0005829">
    <property type="term" value="C:cytosol"/>
    <property type="evidence" value="ECO:0007669"/>
    <property type="project" value="TreeGrafter"/>
</dbReference>
<dbReference type="PROSITE" id="PS50931">
    <property type="entry name" value="HTH_LYSR"/>
    <property type="match status" value="1"/>
</dbReference>
<dbReference type="InterPro" id="IPR036388">
    <property type="entry name" value="WH-like_DNA-bd_sf"/>
</dbReference>
<evidence type="ECO:0000313" key="6">
    <source>
        <dbReference type="EMBL" id="TNM60121.1"/>
    </source>
</evidence>
<dbReference type="AlphaFoldDB" id="A0A5C4XBA3"/>
<keyword evidence="4" id="KW-0804">Transcription</keyword>
<dbReference type="Gene3D" id="1.10.10.10">
    <property type="entry name" value="Winged helix-like DNA-binding domain superfamily/Winged helix DNA-binding domain"/>
    <property type="match status" value="1"/>
</dbReference>
<dbReference type="InterPro" id="IPR005119">
    <property type="entry name" value="LysR_subst-bd"/>
</dbReference>
<evidence type="ECO:0000256" key="3">
    <source>
        <dbReference type="ARBA" id="ARBA00023125"/>
    </source>
</evidence>
<dbReference type="Pfam" id="PF03466">
    <property type="entry name" value="LysR_substrate"/>
    <property type="match status" value="1"/>
</dbReference>
<dbReference type="PANTHER" id="PTHR30419:SF8">
    <property type="entry name" value="NITROGEN ASSIMILATION TRANSCRIPTIONAL ACTIVATOR-RELATED"/>
    <property type="match status" value="1"/>
</dbReference>
<dbReference type="FunFam" id="1.10.10.10:FF:000001">
    <property type="entry name" value="LysR family transcriptional regulator"/>
    <property type="match status" value="1"/>
</dbReference>
<dbReference type="SUPFAM" id="SSF46785">
    <property type="entry name" value="Winged helix' DNA-binding domain"/>
    <property type="match status" value="1"/>
</dbReference>
<keyword evidence="2" id="KW-0805">Transcription regulation</keyword>
<feature type="domain" description="HTH lysR-type" evidence="5">
    <location>
        <begin position="21"/>
        <end position="78"/>
    </location>
</feature>
<dbReference type="EMBL" id="VDMN01000010">
    <property type="protein sequence ID" value="TNM60121.1"/>
    <property type="molecule type" value="Genomic_DNA"/>
</dbReference>
<dbReference type="PANTHER" id="PTHR30419">
    <property type="entry name" value="HTH-TYPE TRANSCRIPTIONAL REGULATOR YBHD"/>
    <property type="match status" value="1"/>
</dbReference>
<dbReference type="GO" id="GO:0003677">
    <property type="term" value="F:DNA binding"/>
    <property type="evidence" value="ECO:0007669"/>
    <property type="project" value="UniProtKB-KW"/>
</dbReference>
<dbReference type="GO" id="GO:0003700">
    <property type="term" value="F:DNA-binding transcription factor activity"/>
    <property type="evidence" value="ECO:0007669"/>
    <property type="project" value="InterPro"/>
</dbReference>
<gene>
    <name evidence="6" type="ORF">FHP24_26870</name>
</gene>
<dbReference type="InterPro" id="IPR000847">
    <property type="entry name" value="LysR_HTH_N"/>
</dbReference>
<evidence type="ECO:0000256" key="1">
    <source>
        <dbReference type="ARBA" id="ARBA00009437"/>
    </source>
</evidence>
<comment type="caution">
    <text evidence="6">The sequence shown here is derived from an EMBL/GenBank/DDBJ whole genome shotgun (WGS) entry which is preliminary data.</text>
</comment>
<keyword evidence="7" id="KW-1185">Reference proteome</keyword>
<comment type="similarity">
    <text evidence="1">Belongs to the LysR transcriptional regulatory family.</text>
</comment>
<dbReference type="InterPro" id="IPR050950">
    <property type="entry name" value="HTH-type_LysR_regulators"/>
</dbReference>
<reference evidence="6 7" key="1">
    <citation type="submission" date="2019-06" db="EMBL/GenBank/DDBJ databases">
        <title>The draft genome of Rhizobium smilacinae PTYR-5.</title>
        <authorList>
            <person name="Liu L."/>
            <person name="Li L."/>
            <person name="Zhang X."/>
        </authorList>
    </citation>
    <scope>NUCLEOTIDE SEQUENCE [LARGE SCALE GENOMIC DNA]</scope>
    <source>
        <strain evidence="6 7">PTYR-5</strain>
    </source>
</reference>
<dbReference type="SUPFAM" id="SSF53850">
    <property type="entry name" value="Periplasmic binding protein-like II"/>
    <property type="match status" value="1"/>
</dbReference>
<dbReference type="OrthoDB" id="9775392at2"/>
<dbReference type="Pfam" id="PF00126">
    <property type="entry name" value="HTH_1"/>
    <property type="match status" value="1"/>
</dbReference>
<sequence length="326" mass="36440">MIPIGSSYRPIGAPLETINDINLRLFQTFLVVASEGSFRLAGEKLKRAHSAVSVQIRQLEEQLQVKLFDRTTRSVKLTEEGARLQESLRKAHFEILHGLREIREAADLKRGQLSLASSSHVASVHLPPILTEFVSQFPEVAVTIRELTSTDLYAALRQQEVDFAIGPHGTDPAFEFSPILVEPLHAVVHPRFVDPSRDSITWQEIAQFPMLLPAPQTAMRRIVDEVLRSNGLEGPGRYQFIQAETIIAMAEAGLGIAVQPSTRLEKHPPVNARVMTLTEPHIRRAMSLIRLRDRALSPAARHLAEKIITEVRTVTGYQQGESFSVY</sequence>
<evidence type="ECO:0000259" key="5">
    <source>
        <dbReference type="PROSITE" id="PS50931"/>
    </source>
</evidence>
<evidence type="ECO:0000256" key="4">
    <source>
        <dbReference type="ARBA" id="ARBA00023163"/>
    </source>
</evidence>
<dbReference type="Gene3D" id="3.40.190.290">
    <property type="match status" value="1"/>
</dbReference>
<name>A0A5C4XBA3_9HYPH</name>
<dbReference type="Proteomes" id="UP000311605">
    <property type="component" value="Unassembled WGS sequence"/>
</dbReference>
<proteinExistence type="inferred from homology"/>
<evidence type="ECO:0000313" key="7">
    <source>
        <dbReference type="Proteomes" id="UP000311605"/>
    </source>
</evidence>